<keyword evidence="3" id="KW-1185">Reference proteome</keyword>
<dbReference type="HOGENOM" id="CLU_2795480_0_0_1"/>
<sequence>METPSLGRSRVNSCSAKVGARPPRDGGMEVQSTQPRGPSLRHSRMIKRDGRRSKSLQSSDENNWRKMC</sequence>
<reference evidence="3" key="2">
    <citation type="submission" date="2015-01" db="EMBL/GenBank/DDBJ databases">
        <title>Evolutionary Origins and Diversification of the Mycorrhizal Mutualists.</title>
        <authorList>
            <consortium name="DOE Joint Genome Institute"/>
            <consortium name="Mycorrhizal Genomics Consortium"/>
            <person name="Kohler A."/>
            <person name="Kuo A."/>
            <person name="Nagy L.G."/>
            <person name="Floudas D."/>
            <person name="Copeland A."/>
            <person name="Barry K.W."/>
            <person name="Cichocki N."/>
            <person name="Veneault-Fourrey C."/>
            <person name="LaButti K."/>
            <person name="Lindquist E.A."/>
            <person name="Lipzen A."/>
            <person name="Lundell T."/>
            <person name="Morin E."/>
            <person name="Murat C."/>
            <person name="Riley R."/>
            <person name="Ohm R."/>
            <person name="Sun H."/>
            <person name="Tunlid A."/>
            <person name="Henrissat B."/>
            <person name="Grigoriev I.V."/>
            <person name="Hibbett D.S."/>
            <person name="Martin F."/>
        </authorList>
    </citation>
    <scope>NUCLEOTIDE SEQUENCE [LARGE SCALE GENOMIC DNA]</scope>
    <source>
        <strain evidence="3">Foug A</strain>
    </source>
</reference>
<reference evidence="2 3" key="1">
    <citation type="submission" date="2014-04" db="EMBL/GenBank/DDBJ databases">
        <authorList>
            <consortium name="DOE Joint Genome Institute"/>
            <person name="Kuo A."/>
            <person name="Kohler A."/>
            <person name="Nagy L.G."/>
            <person name="Floudas D."/>
            <person name="Copeland A."/>
            <person name="Barry K.W."/>
            <person name="Cichocki N."/>
            <person name="Veneault-Fourrey C."/>
            <person name="LaButti K."/>
            <person name="Lindquist E.A."/>
            <person name="Lipzen A."/>
            <person name="Lundell T."/>
            <person name="Morin E."/>
            <person name="Murat C."/>
            <person name="Sun H."/>
            <person name="Tunlid A."/>
            <person name="Henrissat B."/>
            <person name="Grigoriev I.V."/>
            <person name="Hibbett D.S."/>
            <person name="Martin F."/>
            <person name="Nordberg H.P."/>
            <person name="Cantor M.N."/>
            <person name="Hua S.X."/>
        </authorList>
    </citation>
    <scope>NUCLEOTIDE SEQUENCE [LARGE SCALE GENOMIC DNA]</scope>
    <source>
        <strain evidence="2 3">Foug A</strain>
    </source>
</reference>
<name>A0A0C3DA15_9AGAM</name>
<gene>
    <name evidence="2" type="ORF">SCLCIDRAFT_1132852</name>
</gene>
<protein>
    <submittedName>
        <fullName evidence="2">Uncharacterized protein</fullName>
    </submittedName>
</protein>
<dbReference type="InParanoid" id="A0A0C3DA15"/>
<dbReference type="AlphaFoldDB" id="A0A0C3DA15"/>
<evidence type="ECO:0000313" key="2">
    <source>
        <dbReference type="EMBL" id="KIM57565.1"/>
    </source>
</evidence>
<organism evidence="2 3">
    <name type="scientific">Scleroderma citrinum Foug A</name>
    <dbReference type="NCBI Taxonomy" id="1036808"/>
    <lineage>
        <taxon>Eukaryota</taxon>
        <taxon>Fungi</taxon>
        <taxon>Dikarya</taxon>
        <taxon>Basidiomycota</taxon>
        <taxon>Agaricomycotina</taxon>
        <taxon>Agaricomycetes</taxon>
        <taxon>Agaricomycetidae</taxon>
        <taxon>Boletales</taxon>
        <taxon>Sclerodermatineae</taxon>
        <taxon>Sclerodermataceae</taxon>
        <taxon>Scleroderma</taxon>
    </lineage>
</organism>
<dbReference type="Proteomes" id="UP000053989">
    <property type="component" value="Unassembled WGS sequence"/>
</dbReference>
<accession>A0A0C3DA15</accession>
<dbReference type="EMBL" id="KN822099">
    <property type="protein sequence ID" value="KIM57565.1"/>
    <property type="molecule type" value="Genomic_DNA"/>
</dbReference>
<feature type="region of interest" description="Disordered" evidence="1">
    <location>
        <begin position="1"/>
        <end position="68"/>
    </location>
</feature>
<evidence type="ECO:0000256" key="1">
    <source>
        <dbReference type="SAM" id="MobiDB-lite"/>
    </source>
</evidence>
<feature type="compositionally biased region" description="Basic residues" evidence="1">
    <location>
        <begin position="39"/>
        <end position="54"/>
    </location>
</feature>
<proteinExistence type="predicted"/>
<evidence type="ECO:0000313" key="3">
    <source>
        <dbReference type="Proteomes" id="UP000053989"/>
    </source>
</evidence>